<dbReference type="InterPro" id="IPR002125">
    <property type="entry name" value="CMP_dCMP_dom"/>
</dbReference>
<name>A0A7T5UPR4_9BACT</name>
<accession>A0A7T5UPR4</accession>
<dbReference type="Pfam" id="PF00383">
    <property type="entry name" value="dCMP_cyt_deam_1"/>
    <property type="match status" value="1"/>
</dbReference>
<dbReference type="InterPro" id="IPR016193">
    <property type="entry name" value="Cytidine_deaminase-like"/>
</dbReference>
<dbReference type="GO" id="GO:0003824">
    <property type="term" value="F:catalytic activity"/>
    <property type="evidence" value="ECO:0007669"/>
    <property type="project" value="InterPro"/>
</dbReference>
<dbReference type="Proteomes" id="UP000595618">
    <property type="component" value="Chromosome"/>
</dbReference>
<protein>
    <recommendedName>
        <fullName evidence="1">CMP/dCMP-type deaminase domain-containing protein</fullName>
    </recommendedName>
</protein>
<sequence>MGHEDMKYLTGQQEKEAIRWMNKAAEVAKKALCLKAKCGSVIVNDGEIIGEGYNAPPLDREENRMCDKEVGVGKDKYDRTCCMHAEWRAIMDALKRSPEKLERSKLYFTRVDENGQIKKSGKPYCTTCSRMALDSEIEKFVLWHEDGICEYPTDEYDRLSYQYNPVG</sequence>
<organism evidence="2 3">
    <name type="scientific">Candidatus Sungiibacteriota bacterium</name>
    <dbReference type="NCBI Taxonomy" id="2750080"/>
    <lineage>
        <taxon>Bacteria</taxon>
        <taxon>Candidatus Sungiibacteriota</taxon>
    </lineage>
</organism>
<gene>
    <name evidence="2" type="ORF">HYW89_04035</name>
</gene>
<evidence type="ECO:0000313" key="3">
    <source>
        <dbReference type="Proteomes" id="UP000595618"/>
    </source>
</evidence>
<dbReference type="AlphaFoldDB" id="A0A7T5UPR4"/>
<feature type="domain" description="CMP/dCMP-type deaminase" evidence="1">
    <location>
        <begin position="15"/>
        <end position="159"/>
    </location>
</feature>
<proteinExistence type="predicted"/>
<evidence type="ECO:0000313" key="2">
    <source>
        <dbReference type="EMBL" id="QQG45139.1"/>
    </source>
</evidence>
<evidence type="ECO:0000259" key="1">
    <source>
        <dbReference type="PROSITE" id="PS51747"/>
    </source>
</evidence>
<reference evidence="2 3" key="1">
    <citation type="submission" date="2020-07" db="EMBL/GenBank/DDBJ databases">
        <title>Huge and variable diversity of episymbiotic CPR bacteria and DPANN archaea in groundwater ecosystems.</title>
        <authorList>
            <person name="He C.Y."/>
            <person name="Keren R."/>
            <person name="Whittaker M."/>
            <person name="Farag I.F."/>
            <person name="Doudna J."/>
            <person name="Cate J.H.D."/>
            <person name="Banfield J.F."/>
        </authorList>
    </citation>
    <scope>NUCLEOTIDE SEQUENCE [LARGE SCALE GENOMIC DNA]</scope>
    <source>
        <strain evidence="2">NC_groundwater_541_Ag_S-0.1um_46_50</strain>
    </source>
</reference>
<dbReference type="EMBL" id="CP066690">
    <property type="protein sequence ID" value="QQG45139.1"/>
    <property type="molecule type" value="Genomic_DNA"/>
</dbReference>
<dbReference type="PROSITE" id="PS51747">
    <property type="entry name" value="CYT_DCMP_DEAMINASES_2"/>
    <property type="match status" value="1"/>
</dbReference>
<dbReference type="SUPFAM" id="SSF53927">
    <property type="entry name" value="Cytidine deaminase-like"/>
    <property type="match status" value="1"/>
</dbReference>
<dbReference type="Gene3D" id="3.40.140.10">
    <property type="entry name" value="Cytidine Deaminase, domain 2"/>
    <property type="match status" value="1"/>
</dbReference>